<gene>
    <name evidence="3" type="ORF">FEA53_11270</name>
</gene>
<keyword evidence="1" id="KW-0175">Coiled coil</keyword>
<accession>A0A248XQJ3</accession>
<dbReference type="KEGG" id="mhaq:WC39_05280"/>
<feature type="coiled-coil region" evidence="1">
    <location>
        <begin position="652"/>
        <end position="714"/>
    </location>
</feature>
<dbReference type="AlphaFoldDB" id="A0A248XQJ3"/>
<evidence type="ECO:0000313" key="4">
    <source>
        <dbReference type="Proteomes" id="UP000315164"/>
    </source>
</evidence>
<dbReference type="NCBIfam" id="TIGR02675">
    <property type="entry name" value="tape_meas_nterm"/>
    <property type="match status" value="1"/>
</dbReference>
<protein>
    <submittedName>
        <fullName evidence="3">Tape measure protein</fullName>
    </submittedName>
</protein>
<reference evidence="3 4" key="1">
    <citation type="journal article" date="2019" name="Vet. Microbiol.">
        <title>Genetic characterization of susceptible and multi-drug resistant Mannheimia haemolytica isolated from high-risk stocker calves prior to and after antimicrobial metaphylaxis.</title>
        <authorList>
            <person name="Snyder E.R."/>
            <person name="Alvarez-Narvaez S."/>
            <person name="Credille B.C."/>
        </authorList>
    </citation>
    <scope>NUCLEOTIDE SEQUENCE [LARGE SCALE GENOMIC DNA]</scope>
    <source>
        <strain evidence="3 4">UGA-R5-128-1</strain>
    </source>
</reference>
<dbReference type="GeneID" id="70972874"/>
<proteinExistence type="predicted"/>
<evidence type="ECO:0000256" key="2">
    <source>
        <dbReference type="SAM" id="MobiDB-lite"/>
    </source>
</evidence>
<dbReference type="InterPro" id="IPR013491">
    <property type="entry name" value="Tape_meas_N"/>
</dbReference>
<dbReference type="Proteomes" id="UP000315164">
    <property type="component" value="Unassembled WGS sequence"/>
</dbReference>
<dbReference type="RefSeq" id="WP_006253542.1">
    <property type="nucleotide sequence ID" value="NZ_CP011098.1"/>
</dbReference>
<dbReference type="EMBL" id="VAJB01000030">
    <property type="protein sequence ID" value="TRB72854.1"/>
    <property type="molecule type" value="Genomic_DNA"/>
</dbReference>
<feature type="compositionally biased region" description="Polar residues" evidence="2">
    <location>
        <begin position="562"/>
        <end position="579"/>
    </location>
</feature>
<evidence type="ECO:0000256" key="1">
    <source>
        <dbReference type="SAM" id="Coils"/>
    </source>
</evidence>
<organism evidence="3 4">
    <name type="scientific">Mannheimia haemolytica</name>
    <name type="common">Pasteurella haemolytica</name>
    <dbReference type="NCBI Taxonomy" id="75985"/>
    <lineage>
        <taxon>Bacteria</taxon>
        <taxon>Pseudomonadati</taxon>
        <taxon>Pseudomonadota</taxon>
        <taxon>Gammaproteobacteria</taxon>
        <taxon>Pasteurellales</taxon>
        <taxon>Pasteurellaceae</taxon>
        <taxon>Mannheimia</taxon>
    </lineage>
</organism>
<comment type="caution">
    <text evidence="3">The sequence shown here is derived from an EMBL/GenBank/DDBJ whole genome shotgun (WGS) entry which is preliminary data.</text>
</comment>
<feature type="coiled-coil region" evidence="1">
    <location>
        <begin position="16"/>
        <end position="50"/>
    </location>
</feature>
<feature type="region of interest" description="Disordered" evidence="2">
    <location>
        <begin position="556"/>
        <end position="579"/>
    </location>
</feature>
<dbReference type="Pfam" id="PF20155">
    <property type="entry name" value="TMP_3"/>
    <property type="match status" value="1"/>
</dbReference>
<dbReference type="KEGG" id="mhay:VK67_05995"/>
<evidence type="ECO:0000313" key="3">
    <source>
        <dbReference type="EMBL" id="TRB72854.1"/>
    </source>
</evidence>
<name>A0A248XQJ3_MANHA</name>
<sequence>MADLATLAIKIETEGASRASADLSKVEQSAKNTEKAADNLTRAMGNLKRILAIAGLAGGLSAYLDMAERMQSLNAQLKFVTNSQYEFNSAQKELFAIAQNTRASLESTTQLYIKSSQALKDYGYAQKDILTFTETINKAMAVGGVKPQEQASALLQLSQALGSGKLQGDEFRSISEAAPIILDTLAEYMGKSRDEVRKLASEGKLTADLLFNAFNGSSAKITEKFNQMPLTFGGAMQQLQNATLKFIGDLDSANGLSGMLAQAISFLAQNFDVLGKALIYATGAYIAFNAVAFAQNFAKATGGVGLLSSAFGYLTTMIRGATVAMMANPIELLTTAIIGAAFVFDAFISDIEVGAATFDATWGDVATAVWDDFKDLTSDAADWLVTQWDKATASAASSFSSLGVDIGSVWETVQSITKTLINSIIGLFVGAYQAIVLAWNNFPATMENLGVMAVNALVDLVQKGINSIIQLIKLPIELLNRASSTFGGGNLIDTSGWKASLDDFKLKASREAEVVGQSISQAFADSITTDYIGNAVNSVSDYIDGAAVRGRLKRQLDETASDDQGTQSPAKKTLAGNNNSASDWKNYLNELERANADGLARIALEQDRSMREMLEKAKKAGASHAEIEKAKMLITERYAKERMEIAEKYVPSLKFEEELKDQIKEIDELQKLNLITTEQAGLAKEALAGKYQPVVEIQQQYINQLREIEALKQAGVLSKPQAEVAAEKAKWDAGTQKAKIAGKNAVSPYEKWKSEFDPMQAIQNEQASKLAEVQSMYDQHLIQYEDFINAKAQIDAKATADTHQLFMNSISGFGSAIDTMLGVMKNAGQEQSGIYRTMFAMSKAFAIAESILNLNRAITQAMSDQTAITPAQKFANMAAIASAGASLISNIQSVSLGGMAHSGIDNVPKEGTWLLDKGERVVDSRTNQDLKTFLSNANRGGASGQRSAINVKIINNGQPVEAKVSSEETVDGNIQMTVELLKKMDQIADQRYRRNQLNDLRTGGTLSK</sequence>